<name>A0A0A0UY97_TRIPS</name>
<sequence length="81" mass="9138">MVEVLVFIAGLIKVVFGLKGVVVLLVSMELLSLALMCLCWGCYWVYSVWFLMVMVVHSVVGMLILLWVVRYFGGDKVSSFM</sequence>
<evidence type="ECO:0000256" key="1">
    <source>
        <dbReference type="SAM" id="Phobius"/>
    </source>
</evidence>
<keyword evidence="1" id="KW-1133">Transmembrane helix</keyword>
<feature type="transmembrane region" description="Helical" evidence="1">
    <location>
        <begin position="52"/>
        <end position="73"/>
    </location>
</feature>
<reference evidence="3" key="1">
    <citation type="journal article" date="2014" name="Int. J. Parasitol.">
        <title>Mitochondrial genomes of Trichinella species and genotypes ? a basis for diagnosis, and systematic and epidemiological explorations.</title>
        <authorList>
            <person name="Mohandas N."/>
            <person name="Pozio E."/>
            <person name="La Rosa G."/>
            <person name="Korhonen P.K."/>
            <person name="Young N.D."/>
            <person name="Koehler A.V."/>
            <person name="Hall R.S."/>
            <person name="Sternberg P.W."/>
            <person name="Boag P.R."/>
            <person name="Jex A.R."/>
            <person name="Chang B.C."/>
            <person name="Gasser R.B."/>
        </authorList>
    </citation>
    <scope>NUCLEOTIDE SEQUENCE</scope>
    <source>
        <strain evidence="2">ISS13</strain>
        <strain evidence="4">ISS176</strain>
        <strain evidence="3">ISS588</strain>
    </source>
</reference>
<accession>A0A0A0UY97</accession>
<proteinExistence type="predicted"/>
<evidence type="ECO:0000313" key="4">
    <source>
        <dbReference type="EMBL" id="AIW56934.1"/>
    </source>
</evidence>
<dbReference type="EMBL" id="KM357408">
    <property type="protein sequence ID" value="AIW56908.1"/>
    <property type="molecule type" value="Genomic_DNA"/>
</dbReference>
<evidence type="ECO:0000313" key="2">
    <source>
        <dbReference type="EMBL" id="AIW56908.1"/>
    </source>
</evidence>
<dbReference type="EMBL" id="KM357409">
    <property type="protein sequence ID" value="AIW56921.1"/>
    <property type="molecule type" value="Genomic_DNA"/>
</dbReference>
<dbReference type="AlphaFoldDB" id="A0A0A0UY97"/>
<geneLocation type="mitochondrion" evidence="3"/>
<organism evidence="3">
    <name type="scientific">Trichinella pseudospiralis</name>
    <name type="common">Parasitic roundworm</name>
    <dbReference type="NCBI Taxonomy" id="6337"/>
    <lineage>
        <taxon>Eukaryota</taxon>
        <taxon>Metazoa</taxon>
        <taxon>Ecdysozoa</taxon>
        <taxon>Nematoda</taxon>
        <taxon>Enoplea</taxon>
        <taxon>Dorylaimia</taxon>
        <taxon>Trichinellida</taxon>
        <taxon>Trichinellidae</taxon>
        <taxon>Trichinella</taxon>
    </lineage>
</organism>
<keyword evidence="1" id="KW-0812">Transmembrane</keyword>
<evidence type="ECO:0000313" key="3">
    <source>
        <dbReference type="EMBL" id="AIW56921.1"/>
    </source>
</evidence>
<dbReference type="EMBL" id="KM357410">
    <property type="protein sequence ID" value="AIW56934.1"/>
    <property type="molecule type" value="Genomic_DNA"/>
</dbReference>
<keyword evidence="1" id="KW-0472">Membrane</keyword>
<gene>
    <name evidence="3" type="primary">nad4L</name>
</gene>
<keyword evidence="3" id="KW-0496">Mitochondrion</keyword>
<protein>
    <submittedName>
        <fullName evidence="3">Nad4L protein</fullName>
    </submittedName>
</protein>